<dbReference type="SMART" id="SM00220">
    <property type="entry name" value="S_TKc"/>
    <property type="match status" value="1"/>
</dbReference>
<name>A0A8H7RK41_9FUNG</name>
<evidence type="ECO:0000256" key="3">
    <source>
        <dbReference type="ARBA" id="ARBA00022527"/>
    </source>
</evidence>
<dbReference type="SUPFAM" id="SSF56112">
    <property type="entry name" value="Protein kinase-like (PK-like)"/>
    <property type="match status" value="1"/>
</dbReference>
<organism evidence="13 14">
    <name type="scientific">Mucor saturninus</name>
    <dbReference type="NCBI Taxonomy" id="64648"/>
    <lineage>
        <taxon>Eukaryota</taxon>
        <taxon>Fungi</taxon>
        <taxon>Fungi incertae sedis</taxon>
        <taxon>Mucoromycota</taxon>
        <taxon>Mucoromycotina</taxon>
        <taxon>Mucoromycetes</taxon>
        <taxon>Mucorales</taxon>
        <taxon>Mucorineae</taxon>
        <taxon>Mucoraceae</taxon>
        <taxon>Mucor</taxon>
    </lineage>
</organism>
<evidence type="ECO:0000256" key="1">
    <source>
        <dbReference type="ARBA" id="ARBA00010006"/>
    </source>
</evidence>
<dbReference type="GO" id="GO:0004674">
    <property type="term" value="F:protein serine/threonine kinase activity"/>
    <property type="evidence" value="ECO:0007669"/>
    <property type="project" value="UniProtKB-KW"/>
</dbReference>
<dbReference type="SUPFAM" id="SSF50729">
    <property type="entry name" value="PH domain-like"/>
    <property type="match status" value="1"/>
</dbReference>
<dbReference type="Proteomes" id="UP000603453">
    <property type="component" value="Unassembled WGS sequence"/>
</dbReference>
<dbReference type="InterPro" id="IPR050236">
    <property type="entry name" value="Ser_Thr_kinase_AGC"/>
</dbReference>
<dbReference type="FunFam" id="1.10.510.10:FF:000534">
    <property type="entry name" value="Serine/threonine-protein kinase PKH2"/>
    <property type="match status" value="1"/>
</dbReference>
<proteinExistence type="inferred from homology"/>
<accession>A0A8H7RK41</accession>
<evidence type="ECO:0000256" key="2">
    <source>
        <dbReference type="ARBA" id="ARBA00012513"/>
    </source>
</evidence>
<dbReference type="FunFam" id="3.30.200.20:FF:000191">
    <property type="entry name" value="3-phosphoinositide-dependent protein kinase 2-like"/>
    <property type="match status" value="1"/>
</dbReference>
<evidence type="ECO:0000256" key="6">
    <source>
        <dbReference type="ARBA" id="ARBA00022777"/>
    </source>
</evidence>
<dbReference type="InterPro" id="IPR017441">
    <property type="entry name" value="Protein_kinase_ATP_BS"/>
</dbReference>
<reference evidence="13" key="1">
    <citation type="submission" date="2020-12" db="EMBL/GenBank/DDBJ databases">
        <title>Metabolic potential, ecology and presence of endohyphal bacteria is reflected in genomic diversity of Mucoromycotina.</title>
        <authorList>
            <person name="Muszewska A."/>
            <person name="Okrasinska A."/>
            <person name="Steczkiewicz K."/>
            <person name="Drgas O."/>
            <person name="Orlowska M."/>
            <person name="Perlinska-Lenart U."/>
            <person name="Aleksandrzak-Piekarczyk T."/>
            <person name="Szatraj K."/>
            <person name="Zielenkiewicz U."/>
            <person name="Pilsyk S."/>
            <person name="Malc E."/>
            <person name="Mieczkowski P."/>
            <person name="Kruszewska J.S."/>
            <person name="Biernat P."/>
            <person name="Pawlowska J."/>
        </authorList>
    </citation>
    <scope>NUCLEOTIDE SEQUENCE</scope>
    <source>
        <strain evidence="13">WA0000017839</strain>
    </source>
</reference>
<evidence type="ECO:0000256" key="10">
    <source>
        <dbReference type="PROSITE-ProRule" id="PRU10141"/>
    </source>
</evidence>
<feature type="compositionally biased region" description="Low complexity" evidence="11">
    <location>
        <begin position="13"/>
        <end position="22"/>
    </location>
</feature>
<dbReference type="PROSITE" id="PS00107">
    <property type="entry name" value="PROTEIN_KINASE_ATP"/>
    <property type="match status" value="1"/>
</dbReference>
<evidence type="ECO:0000256" key="5">
    <source>
        <dbReference type="ARBA" id="ARBA00022741"/>
    </source>
</evidence>
<dbReference type="Pfam" id="PF00069">
    <property type="entry name" value="Pkinase"/>
    <property type="match status" value="1"/>
</dbReference>
<comment type="caution">
    <text evidence="13">The sequence shown here is derived from an EMBL/GenBank/DDBJ whole genome shotgun (WGS) entry which is preliminary data.</text>
</comment>
<evidence type="ECO:0000256" key="4">
    <source>
        <dbReference type="ARBA" id="ARBA00022679"/>
    </source>
</evidence>
<dbReference type="CDD" id="cd05581">
    <property type="entry name" value="STKc_PDK1"/>
    <property type="match status" value="1"/>
</dbReference>
<dbReference type="GO" id="GO:0035556">
    <property type="term" value="P:intracellular signal transduction"/>
    <property type="evidence" value="ECO:0007669"/>
    <property type="project" value="TreeGrafter"/>
</dbReference>
<keyword evidence="6" id="KW-0418">Kinase</keyword>
<feature type="region of interest" description="Disordered" evidence="11">
    <location>
        <begin position="1"/>
        <end position="37"/>
    </location>
</feature>
<evidence type="ECO:0000313" key="13">
    <source>
        <dbReference type="EMBL" id="KAG2211890.1"/>
    </source>
</evidence>
<evidence type="ECO:0000313" key="14">
    <source>
        <dbReference type="Proteomes" id="UP000603453"/>
    </source>
</evidence>
<dbReference type="Gene3D" id="2.30.29.30">
    <property type="entry name" value="Pleckstrin-homology domain (PH domain)/Phosphotyrosine-binding domain (PTB)"/>
    <property type="match status" value="1"/>
</dbReference>
<dbReference type="InterPro" id="IPR008271">
    <property type="entry name" value="Ser/Thr_kinase_AS"/>
</dbReference>
<dbReference type="PROSITE" id="PS50011">
    <property type="entry name" value="PROTEIN_KINASE_DOM"/>
    <property type="match status" value="1"/>
</dbReference>
<evidence type="ECO:0000256" key="11">
    <source>
        <dbReference type="SAM" id="MobiDB-lite"/>
    </source>
</evidence>
<keyword evidence="4" id="KW-0808">Transferase</keyword>
<dbReference type="SMART" id="SM00233">
    <property type="entry name" value="PH"/>
    <property type="match status" value="1"/>
</dbReference>
<dbReference type="InterPro" id="IPR039046">
    <property type="entry name" value="PDPK1"/>
</dbReference>
<evidence type="ECO:0000256" key="8">
    <source>
        <dbReference type="ARBA" id="ARBA00047899"/>
    </source>
</evidence>
<dbReference type="AlphaFoldDB" id="A0A8H7RK41"/>
<dbReference type="Gene3D" id="3.30.200.20">
    <property type="entry name" value="Phosphorylase Kinase, domain 1"/>
    <property type="match status" value="1"/>
</dbReference>
<keyword evidence="3" id="KW-0723">Serine/threonine-protein kinase</keyword>
<dbReference type="GO" id="GO:0005524">
    <property type="term" value="F:ATP binding"/>
    <property type="evidence" value="ECO:0007669"/>
    <property type="project" value="UniProtKB-UniRule"/>
</dbReference>
<dbReference type="InterPro" id="IPR033931">
    <property type="entry name" value="PDK1-typ_PH"/>
</dbReference>
<evidence type="ECO:0000256" key="7">
    <source>
        <dbReference type="ARBA" id="ARBA00022840"/>
    </source>
</evidence>
<feature type="compositionally biased region" description="Polar residues" evidence="11">
    <location>
        <begin position="424"/>
        <end position="435"/>
    </location>
</feature>
<gene>
    <name evidence="13" type="ORF">INT47_004577</name>
</gene>
<keyword evidence="5 10" id="KW-0547">Nucleotide-binding</keyword>
<keyword evidence="14" id="KW-1185">Reference proteome</keyword>
<dbReference type="PANTHER" id="PTHR24356:SF163">
    <property type="entry name" value="3-PHOSPHOINOSITIDE-DEPENDENT PROTEIN KINASE 1-RELATED"/>
    <property type="match status" value="1"/>
</dbReference>
<dbReference type="EC" id="2.7.11.1" evidence="2"/>
<dbReference type="InterPro" id="IPR011993">
    <property type="entry name" value="PH-like_dom_sf"/>
</dbReference>
<feature type="region of interest" description="Disordered" evidence="11">
    <location>
        <begin position="393"/>
        <end position="435"/>
    </location>
</feature>
<dbReference type="Pfam" id="PF14593">
    <property type="entry name" value="PH_3"/>
    <property type="match status" value="1"/>
</dbReference>
<dbReference type="OrthoDB" id="347657at2759"/>
<evidence type="ECO:0000259" key="12">
    <source>
        <dbReference type="PROSITE" id="PS50011"/>
    </source>
</evidence>
<comment type="catalytic activity">
    <reaction evidence="8">
        <text>L-threonyl-[protein] + ATP = O-phospho-L-threonyl-[protein] + ADP + H(+)</text>
        <dbReference type="Rhea" id="RHEA:46608"/>
        <dbReference type="Rhea" id="RHEA-COMP:11060"/>
        <dbReference type="Rhea" id="RHEA-COMP:11605"/>
        <dbReference type="ChEBI" id="CHEBI:15378"/>
        <dbReference type="ChEBI" id="CHEBI:30013"/>
        <dbReference type="ChEBI" id="CHEBI:30616"/>
        <dbReference type="ChEBI" id="CHEBI:61977"/>
        <dbReference type="ChEBI" id="CHEBI:456216"/>
        <dbReference type="EC" id="2.7.11.1"/>
    </reaction>
</comment>
<keyword evidence="7 10" id="KW-0067">ATP-binding</keyword>
<feature type="domain" description="Protein kinase" evidence="12">
    <location>
        <begin position="50"/>
        <end position="317"/>
    </location>
</feature>
<sequence length="555" mass="62825">MEETLSLAEHSHYSTSSTHSAHGGPEPTLSTEVDDPSHPLYHHRRIVTDFDYGDILGEGSYSTVLIGRDKRSGKQYAIKRLDKAHIVKNNKVKYVMIERDALSRMNHPGIVKLYWTYKDNRSLYFVLDMARNGELYTYIRRLAPFDFETTRFYAAEILLAIEHIHERGVIHRDIKPENILLDDAMHIKITDFGSAKIIDETDADDSSADDAAAARSFVGTAEYVSPELLKSDPVSKEADMWAFGCVIYQMLSGKSPFKAPTDYLIFQKIKNLEYTMPDDFPQTAKDIIQRLLTADPQQRLGSQALGGIQAIKDHPFFDGVDWENIFTSTAPPLKERLEEEAKKHPAVSPKFDFDQANEDEDEDVWFSKHNTAHNDPFRDRSPVTTQIHNSPAVEPMLSASENDPTSNRSSFMNHGVQAEGSAKVDSQASGASSESVPERLGLHPAWIPHLYPNESVIKAGRVTRRRGFISKKRNLVLTNRPRLLYLDQGTEKEKFDGHLRCEIPWTSKLLSELKGKATFCIHTPEKTYTFEDRKHAQEWVNTINSMLVDAFGVAA</sequence>
<dbReference type="InterPro" id="IPR000719">
    <property type="entry name" value="Prot_kinase_dom"/>
</dbReference>
<feature type="compositionally biased region" description="Polar residues" evidence="11">
    <location>
        <begin position="399"/>
        <end position="412"/>
    </location>
</feature>
<protein>
    <recommendedName>
        <fullName evidence="2">non-specific serine/threonine protein kinase</fullName>
        <ecNumber evidence="2">2.7.11.1</ecNumber>
    </recommendedName>
</protein>
<evidence type="ECO:0000256" key="9">
    <source>
        <dbReference type="ARBA" id="ARBA00048679"/>
    </source>
</evidence>
<dbReference type="EMBL" id="JAEPRD010000007">
    <property type="protein sequence ID" value="KAG2211890.1"/>
    <property type="molecule type" value="Genomic_DNA"/>
</dbReference>
<dbReference type="InterPro" id="IPR011009">
    <property type="entry name" value="Kinase-like_dom_sf"/>
</dbReference>
<dbReference type="InterPro" id="IPR001849">
    <property type="entry name" value="PH_domain"/>
</dbReference>
<feature type="binding site" evidence="10">
    <location>
        <position position="79"/>
    </location>
    <ligand>
        <name>ATP</name>
        <dbReference type="ChEBI" id="CHEBI:30616"/>
    </ligand>
</feature>
<dbReference type="Gene3D" id="1.10.510.10">
    <property type="entry name" value="Transferase(Phosphotransferase) domain 1"/>
    <property type="match status" value="1"/>
</dbReference>
<dbReference type="PANTHER" id="PTHR24356">
    <property type="entry name" value="SERINE/THREONINE-PROTEIN KINASE"/>
    <property type="match status" value="1"/>
</dbReference>
<comment type="similarity">
    <text evidence="1">Belongs to the protein kinase superfamily. AGC Ser/Thr protein kinase family. PDPK1 subfamily.</text>
</comment>
<dbReference type="PROSITE" id="PS00108">
    <property type="entry name" value="PROTEIN_KINASE_ST"/>
    <property type="match status" value="1"/>
</dbReference>
<comment type="catalytic activity">
    <reaction evidence="9">
        <text>L-seryl-[protein] + ATP = O-phospho-L-seryl-[protein] + ADP + H(+)</text>
        <dbReference type="Rhea" id="RHEA:17989"/>
        <dbReference type="Rhea" id="RHEA-COMP:9863"/>
        <dbReference type="Rhea" id="RHEA-COMP:11604"/>
        <dbReference type="ChEBI" id="CHEBI:15378"/>
        <dbReference type="ChEBI" id="CHEBI:29999"/>
        <dbReference type="ChEBI" id="CHEBI:30616"/>
        <dbReference type="ChEBI" id="CHEBI:83421"/>
        <dbReference type="ChEBI" id="CHEBI:456216"/>
        <dbReference type="EC" id="2.7.11.1"/>
    </reaction>
</comment>